<dbReference type="InterPro" id="IPR011992">
    <property type="entry name" value="EF-hand-dom_pair"/>
</dbReference>
<evidence type="ECO:0000256" key="3">
    <source>
        <dbReference type="ARBA" id="ARBA00022737"/>
    </source>
</evidence>
<evidence type="ECO:0000256" key="4">
    <source>
        <dbReference type="ARBA" id="ARBA00022837"/>
    </source>
</evidence>
<dbReference type="PROSITE" id="PS00018">
    <property type="entry name" value="EF_HAND_1"/>
    <property type="match status" value="4"/>
</dbReference>
<evidence type="ECO:0000313" key="7">
    <source>
        <dbReference type="EMBL" id="CAA2629768.1"/>
    </source>
</evidence>
<feature type="domain" description="EF-hand" evidence="6">
    <location>
        <begin position="234"/>
        <end position="269"/>
    </location>
</feature>
<feature type="domain" description="EF-hand" evidence="6">
    <location>
        <begin position="124"/>
        <end position="159"/>
    </location>
</feature>
<organism evidence="7">
    <name type="scientific">Spirodela intermedia</name>
    <name type="common">Intermediate duckweed</name>
    <dbReference type="NCBI Taxonomy" id="51605"/>
    <lineage>
        <taxon>Eukaryota</taxon>
        <taxon>Viridiplantae</taxon>
        <taxon>Streptophyta</taxon>
        <taxon>Embryophyta</taxon>
        <taxon>Tracheophyta</taxon>
        <taxon>Spermatophyta</taxon>
        <taxon>Magnoliopsida</taxon>
        <taxon>Liliopsida</taxon>
        <taxon>Araceae</taxon>
        <taxon>Lemnoideae</taxon>
        <taxon>Spirodela</taxon>
    </lineage>
</organism>
<evidence type="ECO:0000256" key="5">
    <source>
        <dbReference type="SAM" id="MobiDB-lite"/>
    </source>
</evidence>
<dbReference type="InterPro" id="IPR018247">
    <property type="entry name" value="EF_Hand_1_Ca_BS"/>
</dbReference>
<keyword evidence="3" id="KW-0677">Repeat</keyword>
<evidence type="ECO:0000256" key="2">
    <source>
        <dbReference type="ARBA" id="ARBA00022723"/>
    </source>
</evidence>
<dbReference type="PANTHER" id="PTHR10891">
    <property type="entry name" value="EF-HAND CALCIUM-BINDING DOMAIN CONTAINING PROTEIN"/>
    <property type="match status" value="1"/>
</dbReference>
<protein>
    <recommendedName>
        <fullName evidence="6">EF-hand domain-containing protein</fullName>
    </recommendedName>
</protein>
<comment type="function">
    <text evidence="1">Potential calcium sensor.</text>
</comment>
<dbReference type="GO" id="GO:0005509">
    <property type="term" value="F:calcium ion binding"/>
    <property type="evidence" value="ECO:0007669"/>
    <property type="project" value="InterPro"/>
</dbReference>
<gene>
    <name evidence="7" type="ORF">SI7747_12015406</name>
</gene>
<dbReference type="CDD" id="cd00051">
    <property type="entry name" value="EFh"/>
    <property type="match status" value="2"/>
</dbReference>
<dbReference type="FunFam" id="1.10.238.10:FF:000089">
    <property type="entry name" value="calmodulin-like protein 3"/>
    <property type="match status" value="1"/>
</dbReference>
<keyword evidence="8" id="KW-1185">Reference proteome</keyword>
<dbReference type="InterPro" id="IPR039647">
    <property type="entry name" value="EF_hand_pair_protein_CML-like"/>
</dbReference>
<feature type="domain" description="EF-hand" evidence="6">
    <location>
        <begin position="198"/>
        <end position="233"/>
    </location>
</feature>
<dbReference type="SUPFAM" id="SSF47473">
    <property type="entry name" value="EF-hand"/>
    <property type="match status" value="1"/>
</dbReference>
<dbReference type="InterPro" id="IPR002048">
    <property type="entry name" value="EF_hand_dom"/>
</dbReference>
<keyword evidence="2" id="KW-0479">Metal-binding</keyword>
<feature type="region of interest" description="Disordered" evidence="5">
    <location>
        <begin position="90"/>
        <end position="127"/>
    </location>
</feature>
<reference evidence="7 8" key="1">
    <citation type="submission" date="2019-12" db="EMBL/GenBank/DDBJ databases">
        <authorList>
            <person name="Scholz U."/>
            <person name="Mascher M."/>
            <person name="Fiebig A."/>
        </authorList>
    </citation>
    <scope>NUCLEOTIDE SEQUENCE</scope>
</reference>
<keyword evidence="4" id="KW-0106">Calcium</keyword>
<dbReference type="EMBL" id="CACRZD030000012">
    <property type="protein sequence ID" value="CAA6669011.1"/>
    <property type="molecule type" value="Genomic_DNA"/>
</dbReference>
<accession>A0A7I8JGC6</accession>
<sequence>MRRGFALVDDNTPKLGYVFALPTCWNGQRPHSRPVAAGRRTPLLSSPPLGDPLLLRPSLSLHSPQGTHPLPSFIPSLSIFLCLNGADQSAVQAPPEEEQGGDGAESAATSPTAAAEQRASTSRNPEEELQQVFDKFDSNGDGKISAAELEAILRSLSSHPPSPEELAHMMAEADGDGDGFISYAEFVELNTSGVGPVDAMEDLRQAFSIFDLDRNGAISADELARVLRGLGERASVAQCRRMIDGVDRDGDGLVSFEEFKVMMAGSAFAGSATAAPPPPTQIDD</sequence>
<dbReference type="SMART" id="SM00054">
    <property type="entry name" value="EFh"/>
    <property type="match status" value="4"/>
</dbReference>
<feature type="region of interest" description="Disordered" evidence="5">
    <location>
        <begin position="29"/>
        <end position="49"/>
    </location>
</feature>
<feature type="compositionally biased region" description="Low complexity" evidence="5">
    <location>
        <begin position="104"/>
        <end position="116"/>
    </location>
</feature>
<proteinExistence type="predicted"/>
<name>A0A7I8JGC6_SPIIN</name>
<evidence type="ECO:0000256" key="1">
    <source>
        <dbReference type="ARBA" id="ARBA00003291"/>
    </source>
</evidence>
<dbReference type="AlphaFoldDB" id="A0A7I8JGC6"/>
<feature type="domain" description="EF-hand" evidence="6">
    <location>
        <begin position="161"/>
        <end position="196"/>
    </location>
</feature>
<dbReference type="PROSITE" id="PS50222">
    <property type="entry name" value="EF_HAND_2"/>
    <property type="match status" value="4"/>
</dbReference>
<dbReference type="FunFam" id="1.10.238.10:FF:000003">
    <property type="entry name" value="Calmodulin A"/>
    <property type="match status" value="1"/>
</dbReference>
<dbReference type="Pfam" id="PF13499">
    <property type="entry name" value="EF-hand_7"/>
    <property type="match status" value="2"/>
</dbReference>
<dbReference type="Proteomes" id="UP001189122">
    <property type="component" value="Unassembled WGS sequence"/>
</dbReference>
<evidence type="ECO:0000313" key="8">
    <source>
        <dbReference type="Proteomes" id="UP001189122"/>
    </source>
</evidence>
<evidence type="ECO:0000259" key="6">
    <source>
        <dbReference type="PROSITE" id="PS50222"/>
    </source>
</evidence>
<dbReference type="EMBL" id="LR743599">
    <property type="protein sequence ID" value="CAA2629768.1"/>
    <property type="molecule type" value="Genomic_DNA"/>
</dbReference>
<dbReference type="Gene3D" id="1.10.238.10">
    <property type="entry name" value="EF-hand"/>
    <property type="match status" value="2"/>
</dbReference>